<feature type="domain" description="HTH lysR-type" evidence="5">
    <location>
        <begin position="5"/>
        <end position="62"/>
    </location>
</feature>
<evidence type="ECO:0000256" key="3">
    <source>
        <dbReference type="ARBA" id="ARBA00023125"/>
    </source>
</evidence>
<dbReference type="Pfam" id="PF00126">
    <property type="entry name" value="HTH_1"/>
    <property type="match status" value="1"/>
</dbReference>
<dbReference type="Pfam" id="PF03466">
    <property type="entry name" value="LysR_substrate"/>
    <property type="match status" value="1"/>
</dbReference>
<dbReference type="Gene3D" id="3.40.190.290">
    <property type="match status" value="1"/>
</dbReference>
<keyword evidence="3" id="KW-0238">DNA-binding</keyword>
<dbReference type="CDD" id="cd05466">
    <property type="entry name" value="PBP2_LTTR_substrate"/>
    <property type="match status" value="1"/>
</dbReference>
<dbReference type="PANTHER" id="PTHR30126:SF91">
    <property type="entry name" value="LYSR FAMILY TRANSCRIPTIONAL REGULATOR"/>
    <property type="match status" value="1"/>
</dbReference>
<protein>
    <submittedName>
        <fullName evidence="6">LysR family transcriptional regulator</fullName>
    </submittedName>
</protein>
<dbReference type="RefSeq" id="WP_378116390.1">
    <property type="nucleotide sequence ID" value="NZ_JBHRTF010000002.1"/>
</dbReference>
<gene>
    <name evidence="6" type="ORF">ACFODX_04245</name>
</gene>
<dbReference type="PANTHER" id="PTHR30126">
    <property type="entry name" value="HTH-TYPE TRANSCRIPTIONAL REGULATOR"/>
    <property type="match status" value="1"/>
</dbReference>
<accession>A0ABV7FF84</accession>
<evidence type="ECO:0000256" key="4">
    <source>
        <dbReference type="ARBA" id="ARBA00023163"/>
    </source>
</evidence>
<dbReference type="Gene3D" id="1.10.10.10">
    <property type="entry name" value="Winged helix-like DNA-binding domain superfamily/Winged helix DNA-binding domain"/>
    <property type="match status" value="1"/>
</dbReference>
<keyword evidence="2" id="KW-0805">Transcription regulation</keyword>
<evidence type="ECO:0000313" key="7">
    <source>
        <dbReference type="Proteomes" id="UP001595555"/>
    </source>
</evidence>
<dbReference type="Proteomes" id="UP001595555">
    <property type="component" value="Unassembled WGS sequence"/>
</dbReference>
<comment type="similarity">
    <text evidence="1">Belongs to the LysR transcriptional regulatory family.</text>
</comment>
<dbReference type="InterPro" id="IPR005119">
    <property type="entry name" value="LysR_subst-bd"/>
</dbReference>
<evidence type="ECO:0000256" key="1">
    <source>
        <dbReference type="ARBA" id="ARBA00009437"/>
    </source>
</evidence>
<organism evidence="6 7">
    <name type="scientific">Cellvibrio fontiphilus</name>
    <dbReference type="NCBI Taxonomy" id="1815559"/>
    <lineage>
        <taxon>Bacteria</taxon>
        <taxon>Pseudomonadati</taxon>
        <taxon>Pseudomonadota</taxon>
        <taxon>Gammaproteobacteria</taxon>
        <taxon>Cellvibrionales</taxon>
        <taxon>Cellvibrionaceae</taxon>
        <taxon>Cellvibrio</taxon>
    </lineage>
</organism>
<evidence type="ECO:0000256" key="2">
    <source>
        <dbReference type="ARBA" id="ARBA00023015"/>
    </source>
</evidence>
<dbReference type="SUPFAM" id="SSF53850">
    <property type="entry name" value="Periplasmic binding protein-like II"/>
    <property type="match status" value="1"/>
</dbReference>
<keyword evidence="7" id="KW-1185">Reference proteome</keyword>
<dbReference type="InterPro" id="IPR036390">
    <property type="entry name" value="WH_DNA-bd_sf"/>
</dbReference>
<comment type="caution">
    <text evidence="6">The sequence shown here is derived from an EMBL/GenBank/DDBJ whole genome shotgun (WGS) entry which is preliminary data.</text>
</comment>
<dbReference type="EMBL" id="JBHRTF010000002">
    <property type="protein sequence ID" value="MFC3114757.1"/>
    <property type="molecule type" value="Genomic_DNA"/>
</dbReference>
<dbReference type="PROSITE" id="PS50931">
    <property type="entry name" value="HTH_LYSR"/>
    <property type="match status" value="1"/>
</dbReference>
<evidence type="ECO:0000313" key="6">
    <source>
        <dbReference type="EMBL" id="MFC3114757.1"/>
    </source>
</evidence>
<proteinExistence type="inferred from homology"/>
<name>A0ABV7FF84_9GAMM</name>
<reference evidence="7" key="1">
    <citation type="journal article" date="2019" name="Int. J. Syst. Evol. Microbiol.">
        <title>The Global Catalogue of Microorganisms (GCM) 10K type strain sequencing project: providing services to taxonomists for standard genome sequencing and annotation.</title>
        <authorList>
            <consortium name="The Broad Institute Genomics Platform"/>
            <consortium name="The Broad Institute Genome Sequencing Center for Infectious Disease"/>
            <person name="Wu L."/>
            <person name="Ma J."/>
        </authorList>
    </citation>
    <scope>NUCLEOTIDE SEQUENCE [LARGE SCALE GENOMIC DNA]</scope>
    <source>
        <strain evidence="7">KCTC 52237</strain>
    </source>
</reference>
<sequence>MNRAFNSETISLFLAVLDSGSFSAAARQLGRVPSAVSMAMANLEAELALELFDRRGREPKPTAVALALEPQARLLISQLQQLNTQALALSMGLEARLTLVIAPELQSTAWVAPLGILAQEYPQLEVKIITAPQTDALALLHQGQAQLALVFERPAADGRENFQEVGQETLLAVIAPQHPLMKPLGDDPDNQTRLDHSQLRPERQILVSSRHSNGASEAERHNNFHLLSDHQWRVDSPDLALQLVLAQQGWAWLPQTLVQPYLNGRLLRELPFANLSNGETLWIDLVWSRERPLGLGAQRFVHLMAQQYKQSQGR</sequence>
<dbReference type="InterPro" id="IPR036388">
    <property type="entry name" value="WH-like_DNA-bd_sf"/>
</dbReference>
<evidence type="ECO:0000259" key="5">
    <source>
        <dbReference type="PROSITE" id="PS50931"/>
    </source>
</evidence>
<dbReference type="InterPro" id="IPR000847">
    <property type="entry name" value="LysR_HTH_N"/>
</dbReference>
<keyword evidence="4" id="KW-0804">Transcription</keyword>
<dbReference type="SUPFAM" id="SSF46785">
    <property type="entry name" value="Winged helix' DNA-binding domain"/>
    <property type="match status" value="1"/>
</dbReference>